<sequence>MGAGSGVSAGRRRLPDRRRRRDRRRDGRRAPRLPRSVGVPVGPVRVAPRNCVITPATRSAPREGGRRG</sequence>
<keyword evidence="3" id="KW-1185">Reference proteome</keyword>
<feature type="region of interest" description="Disordered" evidence="1">
    <location>
        <begin position="1"/>
        <end position="43"/>
    </location>
</feature>
<evidence type="ECO:0000256" key="1">
    <source>
        <dbReference type="SAM" id="MobiDB-lite"/>
    </source>
</evidence>
<dbReference type="AlphaFoldDB" id="A0A3G8QWP3"/>
<feature type="compositionally biased region" description="Low complexity" evidence="1">
    <location>
        <begin position="33"/>
        <end position="43"/>
    </location>
</feature>
<organism evidence="2 3">
    <name type="scientific">Haloplanus aerogenes</name>
    <dbReference type="NCBI Taxonomy" id="660522"/>
    <lineage>
        <taxon>Archaea</taxon>
        <taxon>Methanobacteriati</taxon>
        <taxon>Methanobacteriota</taxon>
        <taxon>Stenosarchaea group</taxon>
        <taxon>Halobacteria</taxon>
        <taxon>Halobacteriales</taxon>
        <taxon>Haloferacaceae</taxon>
        <taxon>Haloplanus</taxon>
    </lineage>
</organism>
<dbReference type="KEGG" id="haer:DU502_11060"/>
<accession>A0A3G8QWP3</accession>
<reference evidence="2 3" key="1">
    <citation type="submission" date="2018-07" db="EMBL/GenBank/DDBJ databases">
        <title>Genome sequences of Haloplanus aerogenes JCM 16430T.</title>
        <authorList>
            <person name="Kim Y.B."/>
            <person name="Roh S.W."/>
        </authorList>
    </citation>
    <scope>NUCLEOTIDE SEQUENCE [LARGE SCALE GENOMIC DNA]</scope>
    <source>
        <strain evidence="2 3">JCM 16430</strain>
    </source>
</reference>
<name>A0A3G8QWP3_9EURY</name>
<gene>
    <name evidence="2" type="ORF">DU502_11060</name>
</gene>
<protein>
    <submittedName>
        <fullName evidence="2">Uncharacterized protein</fullName>
    </submittedName>
</protein>
<feature type="compositionally biased region" description="Basic residues" evidence="1">
    <location>
        <begin position="10"/>
        <end position="23"/>
    </location>
</feature>
<dbReference type="Proteomes" id="UP000282007">
    <property type="component" value="Chromosome"/>
</dbReference>
<proteinExistence type="predicted"/>
<evidence type="ECO:0000313" key="3">
    <source>
        <dbReference type="Proteomes" id="UP000282007"/>
    </source>
</evidence>
<dbReference type="EMBL" id="CP034145">
    <property type="protein sequence ID" value="AZH25882.1"/>
    <property type="molecule type" value="Genomic_DNA"/>
</dbReference>
<evidence type="ECO:0000313" key="2">
    <source>
        <dbReference type="EMBL" id="AZH25882.1"/>
    </source>
</evidence>